<accession>A0A0M2Q1S5</accession>
<keyword evidence="2 3" id="KW-0802">TPR repeat</keyword>
<reference evidence="5" key="1">
    <citation type="submission" date="2012-04" db="EMBL/GenBank/DDBJ databases">
        <authorList>
            <person name="Borisov I.G."/>
            <person name="Ivanikova N.V."/>
            <person name="Pinevich A.V."/>
        </authorList>
    </citation>
    <scope>NUCLEOTIDE SEQUENCE</scope>
    <source>
        <strain evidence="5">CALU 1027</strain>
    </source>
</reference>
<dbReference type="GO" id="GO:0046813">
    <property type="term" value="P:receptor-mediated virion attachment to host cell"/>
    <property type="evidence" value="ECO:0007669"/>
    <property type="project" value="TreeGrafter"/>
</dbReference>
<feature type="chain" id="PRO_5005639582" evidence="4">
    <location>
        <begin position="29"/>
        <end position="272"/>
    </location>
</feature>
<protein>
    <submittedName>
        <fullName evidence="5">Tetratricopeptide repeat protein</fullName>
    </submittedName>
</protein>
<dbReference type="PROSITE" id="PS50005">
    <property type="entry name" value="TPR"/>
    <property type="match status" value="3"/>
</dbReference>
<keyword evidence="1" id="KW-0677">Repeat</keyword>
<dbReference type="EMBL" id="AJTX02000004">
    <property type="protein sequence ID" value="KKJ00577.1"/>
    <property type="molecule type" value="Genomic_DNA"/>
</dbReference>
<feature type="repeat" description="TPR" evidence="3">
    <location>
        <begin position="76"/>
        <end position="109"/>
    </location>
</feature>
<dbReference type="eggNOG" id="COG0457">
    <property type="taxonomic scope" value="Bacteria"/>
</dbReference>
<evidence type="ECO:0000256" key="1">
    <source>
        <dbReference type="ARBA" id="ARBA00022737"/>
    </source>
</evidence>
<dbReference type="SMART" id="SM00028">
    <property type="entry name" value="TPR"/>
    <property type="match status" value="5"/>
</dbReference>
<dbReference type="Pfam" id="PF13432">
    <property type="entry name" value="TPR_16"/>
    <property type="match status" value="1"/>
</dbReference>
<dbReference type="Pfam" id="PF13414">
    <property type="entry name" value="TPR_11"/>
    <property type="match status" value="1"/>
</dbReference>
<evidence type="ECO:0000256" key="3">
    <source>
        <dbReference type="PROSITE-ProRule" id="PRU00339"/>
    </source>
</evidence>
<dbReference type="SUPFAM" id="SSF48452">
    <property type="entry name" value="TPR-like"/>
    <property type="match status" value="1"/>
</dbReference>
<dbReference type="Gene3D" id="1.25.40.10">
    <property type="entry name" value="Tetratricopeptide repeat domain"/>
    <property type="match status" value="2"/>
</dbReference>
<feature type="repeat" description="TPR" evidence="3">
    <location>
        <begin position="42"/>
        <end position="75"/>
    </location>
</feature>
<evidence type="ECO:0000256" key="2">
    <source>
        <dbReference type="ARBA" id="ARBA00022803"/>
    </source>
</evidence>
<feature type="repeat" description="TPR" evidence="3">
    <location>
        <begin position="110"/>
        <end position="143"/>
    </location>
</feature>
<proteinExistence type="predicted"/>
<dbReference type="InterPro" id="IPR019734">
    <property type="entry name" value="TPR_rpt"/>
</dbReference>
<dbReference type="PANTHER" id="PTHR44858:SF1">
    <property type="entry name" value="UDP-N-ACETYLGLUCOSAMINE--PEPTIDE N-ACETYLGLUCOSAMINYLTRANSFERASE SPINDLY-RELATED"/>
    <property type="match status" value="1"/>
</dbReference>
<gene>
    <name evidence="5" type="ORF">PROH_11020</name>
</gene>
<dbReference type="InterPro" id="IPR050498">
    <property type="entry name" value="Ycf3"/>
</dbReference>
<dbReference type="GO" id="GO:0009279">
    <property type="term" value="C:cell outer membrane"/>
    <property type="evidence" value="ECO:0007669"/>
    <property type="project" value="TreeGrafter"/>
</dbReference>
<dbReference type="InterPro" id="IPR011990">
    <property type="entry name" value="TPR-like_helical_dom_sf"/>
</dbReference>
<dbReference type="Proteomes" id="UP000034681">
    <property type="component" value="Unassembled WGS sequence"/>
</dbReference>
<evidence type="ECO:0000313" key="5">
    <source>
        <dbReference type="EMBL" id="KKJ00577.1"/>
    </source>
</evidence>
<dbReference type="PANTHER" id="PTHR44858">
    <property type="entry name" value="TETRATRICOPEPTIDE REPEAT PROTEIN 6"/>
    <property type="match status" value="1"/>
</dbReference>
<dbReference type="AlphaFoldDB" id="A0A0M2Q1S5"/>
<name>A0A0M2Q1S5_PROHO</name>
<evidence type="ECO:0000313" key="6">
    <source>
        <dbReference type="Proteomes" id="UP000034681"/>
    </source>
</evidence>
<keyword evidence="6" id="KW-1185">Reference proteome</keyword>
<dbReference type="STRING" id="317619.GCA_000332315_00977"/>
<keyword evidence="4" id="KW-0732">Signal</keyword>
<dbReference type="OrthoDB" id="479590at2"/>
<organism evidence="5 6">
    <name type="scientific">Prochlorothrix hollandica PCC 9006 = CALU 1027</name>
    <dbReference type="NCBI Taxonomy" id="317619"/>
    <lineage>
        <taxon>Bacteria</taxon>
        <taxon>Bacillati</taxon>
        <taxon>Cyanobacteriota</taxon>
        <taxon>Cyanophyceae</taxon>
        <taxon>Prochlorotrichales</taxon>
        <taxon>Prochlorotrichaceae</taxon>
        <taxon>Prochlorothrix</taxon>
    </lineage>
</organism>
<evidence type="ECO:0000256" key="4">
    <source>
        <dbReference type="SAM" id="SignalP"/>
    </source>
</evidence>
<feature type="signal peptide" evidence="4">
    <location>
        <begin position="1"/>
        <end position="28"/>
    </location>
</feature>
<comment type="caution">
    <text evidence="5">The sequence shown here is derived from an EMBL/GenBank/DDBJ whole genome shotgun (WGS) entry which is preliminary data.</text>
</comment>
<sequence length="272" mass="29947">MCRRGLCLVALVLCLWGAGLARVPAAQAAVTTDELEQFFQVVDDLFQKGLAASQAGHFEEAEAYWTAAIELYPQNPAAWSNRGNTRVSQFKLEAAIADFNQAVALAPNLPDPYINRGIAWEGLQQWDKAIADYDKALIFNPKDPVAYNNRGNAQGGAGDWEAASRDFKKAAFLAPGFAGANVNYALSLYQVGNVQESTRLLRGLVRRYSKFADPRAALAAVLWGQGLIGEAESNWYPVIGLDPRYGNVNWLRDIRRWPPAVVSSLEKFLALR</sequence>